<gene>
    <name evidence="2" type="ORF">GZ085_14070</name>
</gene>
<organism evidence="2 3">
    <name type="scientific">Sulfuriferula multivorans</name>
    <dbReference type="NCBI Taxonomy" id="1559896"/>
    <lineage>
        <taxon>Bacteria</taxon>
        <taxon>Pseudomonadati</taxon>
        <taxon>Pseudomonadota</taxon>
        <taxon>Betaproteobacteria</taxon>
        <taxon>Nitrosomonadales</taxon>
        <taxon>Sulfuricellaceae</taxon>
        <taxon>Sulfuriferula</taxon>
    </lineage>
</organism>
<feature type="transmembrane region" description="Helical" evidence="1">
    <location>
        <begin position="51"/>
        <end position="74"/>
    </location>
</feature>
<feature type="transmembrane region" description="Helical" evidence="1">
    <location>
        <begin position="26"/>
        <end position="45"/>
    </location>
</feature>
<keyword evidence="1" id="KW-0812">Transmembrane</keyword>
<dbReference type="Proteomes" id="UP000483432">
    <property type="component" value="Unassembled WGS sequence"/>
</dbReference>
<name>A0A7C9TC18_9PROT</name>
<sequence>MAIIVSQGNPADSDMIKGTPWRMAKLLLIVFSFLALGALNVLTLVSDQVHAAGYSAITAILAKVAPATASARFLSNSPTAKMQRDIAVATKKSSQEKAVLVASSKALEAKHVALEKNFNKVEASHAALKRTAEIRAVAVKTTSRRLAVRSLKNVTRNVGAVFGEAVPFLGTSIMLTVTALDVRDACETLKDINKLNDVFDLQIEDETKVCGMEVPTAASVLHRVKTKSSEALQSAKDALD</sequence>
<evidence type="ECO:0000313" key="3">
    <source>
        <dbReference type="Proteomes" id="UP000483432"/>
    </source>
</evidence>
<evidence type="ECO:0000256" key="1">
    <source>
        <dbReference type="SAM" id="Phobius"/>
    </source>
</evidence>
<proteinExistence type="predicted"/>
<evidence type="ECO:0000313" key="2">
    <source>
        <dbReference type="EMBL" id="NDP49484.1"/>
    </source>
</evidence>
<reference evidence="2 3" key="1">
    <citation type="submission" date="2019-09" db="EMBL/GenBank/DDBJ databases">
        <title>H2 Metabolism Revealed by Metagenomic Analysis in Subglacial Sediment of East Antarctica.</title>
        <authorList>
            <person name="Yang Z."/>
            <person name="Zhang Y."/>
            <person name="Lv Y."/>
            <person name="Yan W."/>
            <person name="Xiao X."/>
            <person name="Sun B."/>
            <person name="Ma H."/>
        </authorList>
    </citation>
    <scope>NUCLEOTIDE SEQUENCE [LARGE SCALE GENOMIC DNA]</scope>
    <source>
        <strain evidence="2">Bin2_2</strain>
    </source>
</reference>
<dbReference type="EMBL" id="JAAFGW010000285">
    <property type="protein sequence ID" value="NDP49484.1"/>
    <property type="molecule type" value="Genomic_DNA"/>
</dbReference>
<keyword evidence="1" id="KW-0472">Membrane</keyword>
<protein>
    <submittedName>
        <fullName evidence="2">Uncharacterized protein</fullName>
    </submittedName>
</protein>
<dbReference type="AlphaFoldDB" id="A0A7C9TC18"/>
<comment type="caution">
    <text evidence="2">The sequence shown here is derived from an EMBL/GenBank/DDBJ whole genome shotgun (WGS) entry which is preliminary data.</text>
</comment>
<accession>A0A7C9TC18</accession>
<keyword evidence="1" id="KW-1133">Transmembrane helix</keyword>